<comment type="caution">
    <text evidence="4">The sequence shown here is derived from an EMBL/GenBank/DDBJ whole genome shotgun (WGS) entry which is preliminary data.</text>
</comment>
<feature type="region of interest" description="Disordered" evidence="2">
    <location>
        <begin position="1336"/>
        <end position="1373"/>
    </location>
</feature>
<dbReference type="SUPFAM" id="SSF56399">
    <property type="entry name" value="ADP-ribosylation"/>
    <property type="match status" value="1"/>
</dbReference>
<evidence type="ECO:0000259" key="3">
    <source>
        <dbReference type="Pfam" id="PF15644"/>
    </source>
</evidence>
<evidence type="ECO:0000256" key="2">
    <source>
        <dbReference type="SAM" id="MobiDB-lite"/>
    </source>
</evidence>
<feature type="region of interest" description="Disordered" evidence="2">
    <location>
        <begin position="1569"/>
        <end position="1708"/>
    </location>
</feature>
<keyword evidence="5" id="KW-1185">Reference proteome</keyword>
<dbReference type="Gene3D" id="3.90.176.10">
    <property type="entry name" value="Toxin ADP-ribosyltransferase, Chain A, domain 1"/>
    <property type="match status" value="1"/>
</dbReference>
<dbReference type="PROSITE" id="PS51996">
    <property type="entry name" value="TR_MART"/>
    <property type="match status" value="1"/>
</dbReference>
<dbReference type="InterPro" id="IPR028908">
    <property type="entry name" value="Tox-PL_dom"/>
</dbReference>
<feature type="coiled-coil region" evidence="1">
    <location>
        <begin position="1218"/>
        <end position="1245"/>
    </location>
</feature>
<feature type="compositionally biased region" description="Basic and acidic residues" evidence="2">
    <location>
        <begin position="1909"/>
        <end position="1919"/>
    </location>
</feature>
<evidence type="ECO:0000313" key="5">
    <source>
        <dbReference type="Proteomes" id="UP001499884"/>
    </source>
</evidence>
<feature type="compositionally biased region" description="Basic and acidic residues" evidence="2">
    <location>
        <begin position="1578"/>
        <end position="1604"/>
    </location>
</feature>
<name>A0ABP7GFB2_9ACTN</name>
<evidence type="ECO:0000256" key="1">
    <source>
        <dbReference type="SAM" id="Coils"/>
    </source>
</evidence>
<feature type="compositionally biased region" description="Basic and acidic residues" evidence="2">
    <location>
        <begin position="1625"/>
        <end position="1647"/>
    </location>
</feature>
<feature type="domain" description="Tox-PL" evidence="3">
    <location>
        <begin position="1983"/>
        <end position="2083"/>
    </location>
</feature>
<feature type="compositionally biased region" description="Low complexity" evidence="2">
    <location>
        <begin position="1672"/>
        <end position="1685"/>
    </location>
</feature>
<dbReference type="EMBL" id="BAABEP010000098">
    <property type="protein sequence ID" value="GAA3762212.1"/>
    <property type="molecule type" value="Genomic_DNA"/>
</dbReference>
<organism evidence="4 5">
    <name type="scientific">Streptomyces tremellae</name>
    <dbReference type="NCBI Taxonomy" id="1124239"/>
    <lineage>
        <taxon>Bacteria</taxon>
        <taxon>Bacillati</taxon>
        <taxon>Actinomycetota</taxon>
        <taxon>Actinomycetes</taxon>
        <taxon>Kitasatosporales</taxon>
        <taxon>Streptomycetaceae</taxon>
        <taxon>Streptomyces</taxon>
    </lineage>
</organism>
<evidence type="ECO:0000313" key="4">
    <source>
        <dbReference type="EMBL" id="GAA3762212.1"/>
    </source>
</evidence>
<proteinExistence type="predicted"/>
<feature type="compositionally biased region" description="Basic and acidic residues" evidence="2">
    <location>
        <begin position="16"/>
        <end position="27"/>
    </location>
</feature>
<keyword evidence="1" id="KW-0175">Coiled coil</keyword>
<feature type="compositionally biased region" description="Polar residues" evidence="2">
    <location>
        <begin position="847"/>
        <end position="858"/>
    </location>
</feature>
<feature type="region of interest" description="Disordered" evidence="2">
    <location>
        <begin position="847"/>
        <end position="868"/>
    </location>
</feature>
<protein>
    <recommendedName>
        <fullName evidence="3">Tox-PL domain-containing protein</fullName>
    </recommendedName>
</protein>
<feature type="region of interest" description="Disordered" evidence="2">
    <location>
        <begin position="1855"/>
        <end position="1933"/>
    </location>
</feature>
<gene>
    <name evidence="4" type="ORF">GCM10023082_64970</name>
</gene>
<reference evidence="5" key="1">
    <citation type="journal article" date="2019" name="Int. J. Syst. Evol. Microbiol.">
        <title>The Global Catalogue of Microorganisms (GCM) 10K type strain sequencing project: providing services to taxonomists for standard genome sequencing and annotation.</title>
        <authorList>
            <consortium name="The Broad Institute Genomics Platform"/>
            <consortium name="The Broad Institute Genome Sequencing Center for Infectious Disease"/>
            <person name="Wu L."/>
            <person name="Ma J."/>
        </authorList>
    </citation>
    <scope>NUCLEOTIDE SEQUENCE [LARGE SCALE GENOMIC DNA]</scope>
    <source>
        <strain evidence="5">JCM 30846</strain>
    </source>
</reference>
<sequence length="2889" mass="307145">MAKDHPTVLGLSRPEAFVHEAELDRPSPDTAPPEETGAAERTGERDEAAPQDDAPVVAEARPRPRPTLLDEFTEKVLAAAAAKHPDMIAPLADFANPADPRWHGRDHYRTALQNTLDVVNTLSHHSMAGNLEALVTTGVRVDLVGPGRFQRAHRYLWIDGALTDRRYEGTQNDLHVRTSSPATQRMDGSRNVVRGYDGGLEGSLQVRAAQHDLVGRPNNSGTLQVGPRWGRQTGHRTGYGSTASVEALSSSTSPSHLHSYRIELSASMGGYRRFRHLWRGTASLGVLAAQMFVRDEPRTDLVGGTAGDAVAGRVLLAVASEHALSPGAYRAFGTGRHTPAFTERRLTAAEARALATGDPRNAPPAEAAPFGSHPFSTVGVGAHRELVSGVEQVMRETSGGSWFFKQVGAPAHSMMVRPLQPHALTADYDLLSAAAGNPTNGLFGQGPYLNRLGALVHRAVVGNVTAASEPMRIETERSLSSDTQASGAVTTTHTFTLALAGNASHSHPVGGSVSGTYGLAGAFGRENTVTRSVNRTISADVTSVETSHQILVVGDTTHDIAGTVRGDGLLAPLHALATRARSLWVGRRLTFGSDWVGHVSEKTAHRIGLLRDRLGDVPLYRAKQWRQPRWLRESPFGSYPVNSLDAGDVVAEFERKIKSLGADDASRDLVRSLNTPRALRALRDRLASGGTESRLRVGGPGVGTVRIGGRTLQLRAELLPGEAEFDGLHHGTLLAESRGATETSEVTRARTTTRALGVQVAETPGTGARVVPAAGPTYGEQGSSSRQTAAGNATVRSRNSVFYANEPHAEYLTGYRLRLTLDLGDGRTVRSEGPVGEIRDQVPLSLSTPVADGTSTAGHTEETGRETTADVLDAPVPVEQRAGVTLWRPQDVTPENIDRWRAAAPADGEGEPFAFPPTGFHVSQVTGAANLRAAGDLAVAKAYGTSLGSAVRGGGHLEGETLERALAKAHDSGLTRPGTASALALHDGQAPVSLAAFFSDAVEEDGYQVAGLSEDTFAGGAEGAYRLYARPDLGAARLIAVAPAAGMETDSRTSASTEASVVRGGGQQNTVGGGPVAIVSDAAGAAQPVLQSLDTTTTAGDSRRLGALDTGQVTVKAAEGRAFLFAVPTKWLGVADVHRTFKDGAVGSWMSRNLGPFGPVKPGPQAVESDTHVLAWVREDVARELGLVDDTTFPEHVAAAWDGVKRAGEAWAAADTAYWEVRHELQDLRQDHAQARRELTVAKATLGRAHAEGDVAGERAAREQVRARAARVRDVARVMRERWEALGTGRAAAERAAADFHGVRLAADRLTRWHRLPEEQRAGIPEPAHVAYEAAPEHTAPQDRPRYTVEPGADGLPPRLTAPDGTTYTVRDVPRDGDGFYRSLALGLGHADPARLAGSVPADEAEHAGTALRALLADRLTDPDHADLLAFVSPDTDDTFTRAEAAGAGLRFARTSRQGAEFAATHRMPLHEVLSEDERTALAVAQLRRPGTVPASGEHAPGTADGWDHGAADILPALAARVFGARVTVVRDDGTYEDFAPQATDHATLPHVVLHLAGRHYTAALPEAAAEHAPAGHARVEDAPTEHARVEDASVREAQVRGEDVPVPAGDASVREAPVPAGDAGGRDAVRDDAAQDAAEALHERSLDAGQQDAAAGRDADVTAHAVVDGSAAQGAQATAHGATRQAHEGEEHAPAASRPAPVPPGQDAWTQRLATRATEFAVGSVRLPDSLRTDVDTLAGTLARTALTMRAKGHPHLPAVTVTGYDTGTGGGGGQPHFGEALRVGQERAGGVVAAFRDALGAHLDRLRAGGNEHPLTADDFAVTARSAGFETPPGAQHPWQGTVLTIDVRRPDRPVAPADATGHRSDDVRGTAQPAAGVKRPREEGEGDSGSAVAHRPEDQDGAPAQDSERADGDVRAAKRPRGAVRDSDEVLRERGLVPPTAGERAALDAVVAQTPRDAEGRLTVTPGLLRAVNPSADLVNCLESNLALWDTLDGRPRVAGASERPEPESRAVWRLEERHGAALRHGTGQEGLDSVAALVRAQGPGSRALVLTAEEGVVGHAVSLLHTSGGIVVADLQRGTVSPLAPGVPPVAPGARVWAHAQDPSGVPVLGAGHYDDGLYRSTDPAGTAPEFGAPAVTSVPRPFARSPFVDTPGWQAAATAFEQDLAAHAYADPQVKRAVSEGLRRLSEVLVQHSGAEPQEVRRSFLRDEASYAGQVGTALSPDEVDDLLENGSTREMFTAFYNAAYDNEEAEFSLRKVLTHLLGAQDWDRVRALGLDEESLRAYHSSLTTGRFRFGAQGATSLLSPGHAHLFRAGDPFALGNLISHNDSWLTDGKELLASRATRVWHDEDAKSGLRRTPGFYRGRGAGLSERESAYLLGKERLTVVDGEAKAAGTGRTEVLSLRESDLRDGESGPEFPVMWEEGHTRFTVDTSAWAAGLRARGIKTLTGVSGTAALMLSAFRWLNTGIDPALFLKGLIGWMGVHDDHSLYEMLRGAQMAGLRTRDGAPLELSDGAAMYRSLASLGLGFERHRLRSVSPAGQLPHETVYRDLVRRGRADGGLGAPTAAHREKADALHQRLVQMARGSALASSRDPWDPRMWLARNKLTARELVERVSPAHLYALRAFTGEDFVPINTVLKAVRFAGGHGVLPDPTPAALRTVFRRAVDSRLEPQASPTHSAMLFADQRMAELLAAHVRDLGNLIGPPQIKQLTARSRAAMYARVDELLPSLVTETRIHAEMVVDALSALPPVRDVTVWRGNWAMGGDGVASPFLKLLSTGYNADVITFNDLSSATLLRDKALEFVGHHKVTGTSHPVLLRLRLKGGHGRDISAFSHYPHEAEVAFLPGARFRVTNRVWTTERLWGRQAQEIAYEMIEAEEIDPSER</sequence>
<dbReference type="Proteomes" id="UP001499884">
    <property type="component" value="Unassembled WGS sequence"/>
</dbReference>
<feature type="compositionally biased region" description="Basic and acidic residues" evidence="2">
    <location>
        <begin position="859"/>
        <end position="868"/>
    </location>
</feature>
<accession>A0ABP7GFB2</accession>
<feature type="region of interest" description="Disordered" evidence="2">
    <location>
        <begin position="1"/>
        <end position="67"/>
    </location>
</feature>
<dbReference type="Pfam" id="PF15644">
    <property type="entry name" value="Gln_amidase"/>
    <property type="match status" value="1"/>
</dbReference>